<dbReference type="Proteomes" id="UP000053780">
    <property type="component" value="Unassembled WGS sequence"/>
</dbReference>
<dbReference type="AlphaFoldDB" id="T0LDL2"/>
<accession>T0LDL2</accession>
<proteinExistence type="predicted"/>
<keyword evidence="1" id="KW-0732">Signal</keyword>
<evidence type="ECO:0000313" key="2">
    <source>
        <dbReference type="EMBL" id="EQB62393.1"/>
    </source>
</evidence>
<sequence>MLNLKINISSLTLNFCLLIFQINIFCSSSHINENELIQLSPIQKSNIDKMLDEIYPNYKLETYLIDPNNINTCYLFIENTYTKQITHFTIFLNDEQSLQLVKNKILYNTVLINNIFNECLKDEINIENEIYKIKSMLIQFDIAKFNNILNRIFIIFLNYCIV</sequence>
<evidence type="ECO:0000256" key="1">
    <source>
        <dbReference type="SAM" id="SignalP"/>
    </source>
</evidence>
<name>T0LDL2_9MICR</name>
<dbReference type="EMBL" id="KE646850">
    <property type="protein sequence ID" value="EQB62393.1"/>
    <property type="molecule type" value="Genomic_DNA"/>
</dbReference>
<feature type="chain" id="PRO_5004567188" evidence="1">
    <location>
        <begin position="29"/>
        <end position="162"/>
    </location>
</feature>
<organism evidence="2 3">
    <name type="scientific">Vairimorpha apis BRL 01</name>
    <dbReference type="NCBI Taxonomy" id="1037528"/>
    <lineage>
        <taxon>Eukaryota</taxon>
        <taxon>Fungi</taxon>
        <taxon>Fungi incertae sedis</taxon>
        <taxon>Microsporidia</taxon>
        <taxon>Nosematidae</taxon>
        <taxon>Vairimorpha</taxon>
    </lineage>
</organism>
<keyword evidence="3" id="KW-1185">Reference proteome</keyword>
<evidence type="ECO:0000313" key="3">
    <source>
        <dbReference type="Proteomes" id="UP000053780"/>
    </source>
</evidence>
<dbReference type="HOGENOM" id="CLU_101457_0_0_1"/>
<reference evidence="2 3" key="1">
    <citation type="journal article" date="2013" name="BMC Genomics">
        <title>Genome sequencing and comparative genomics of honey bee microsporidia, Nosema apis reveal novel insights into host-parasite interactions.</title>
        <authorList>
            <person name="Chen Yp."/>
            <person name="Pettis J.S."/>
            <person name="Zhao Y."/>
            <person name="Liu X."/>
            <person name="Tallon L.J."/>
            <person name="Sadzewicz L.D."/>
            <person name="Li R."/>
            <person name="Zheng H."/>
            <person name="Huang S."/>
            <person name="Zhang X."/>
            <person name="Hamilton M.C."/>
            <person name="Pernal S.F."/>
            <person name="Melathopoulos A.P."/>
            <person name="Yan X."/>
            <person name="Evans J.D."/>
        </authorList>
    </citation>
    <scope>NUCLEOTIDE SEQUENCE [LARGE SCALE GENOMIC DNA]</scope>
    <source>
        <strain evidence="2 3">BRL 01</strain>
    </source>
</reference>
<feature type="signal peptide" evidence="1">
    <location>
        <begin position="1"/>
        <end position="28"/>
    </location>
</feature>
<protein>
    <submittedName>
        <fullName evidence="2">Uncharacterized protein</fullName>
    </submittedName>
</protein>
<dbReference type="VEuPathDB" id="MicrosporidiaDB:NAPIS_ORF00030"/>
<gene>
    <name evidence="2" type="ORF">NAPIS_ORF00030</name>
</gene>